<sequence length="302" mass="32055">MRPSDWARLVVLSALWGASFIFLRVLAPVLGATTTAGLRVGVGGLAFLPYFAAIRFAPRWREHWVQYLVVGLFNVATPMLLFSFAAVHIPASYSVVINSSTPLFGTLLAAVFLGQRLTVRGIAGLTLSMIGVALVAGGGSTDQDSRLFWWSIGACLAAAVSYSLSGIYVKRFASHVDPIGTAGCSQLLAGVLLVPFWVTDIPPVDVTPTIVLNVLALAVLCTTIGFLLYFRLIADVGPSRAMTVGLLTPAFGVLWGALFLGERLTPIQGGGCALIVVSVAMVLLRSSESTAPKLQVRTHLRQ</sequence>
<dbReference type="EMBL" id="BLWC01000001">
    <property type="protein sequence ID" value="GFM95228.1"/>
    <property type="molecule type" value="Genomic_DNA"/>
</dbReference>
<name>A0A7J0BYB8_9ACTN</name>
<comment type="caution">
    <text evidence="8">The sequence shown here is derived from an EMBL/GenBank/DDBJ whole genome shotgun (WGS) entry which is preliminary data.</text>
</comment>
<dbReference type="AlphaFoldDB" id="A0A7J0BYB8"/>
<keyword evidence="3 6" id="KW-0812">Transmembrane</keyword>
<gene>
    <name evidence="9" type="ORF">HEB29_000047</name>
    <name evidence="8" type="ORF">Sfulv_00390</name>
</gene>
<evidence type="ECO:0000313" key="9">
    <source>
        <dbReference type="EMBL" id="NYE39036.1"/>
    </source>
</evidence>
<dbReference type="SUPFAM" id="SSF103481">
    <property type="entry name" value="Multidrug resistance efflux transporter EmrE"/>
    <property type="match status" value="2"/>
</dbReference>
<feature type="transmembrane region" description="Helical" evidence="6">
    <location>
        <begin position="64"/>
        <end position="89"/>
    </location>
</feature>
<dbReference type="RefSeq" id="WP_173310151.1">
    <property type="nucleotide sequence ID" value="NZ_BAAAUE010000008.1"/>
</dbReference>
<organism evidence="8 10">
    <name type="scientific">Streptomyces fulvorobeus</name>
    <dbReference type="NCBI Taxonomy" id="284028"/>
    <lineage>
        <taxon>Bacteria</taxon>
        <taxon>Bacillati</taxon>
        <taxon>Actinomycetota</taxon>
        <taxon>Actinomycetes</taxon>
        <taxon>Kitasatosporales</taxon>
        <taxon>Streptomycetaceae</taxon>
        <taxon>Streptomyces</taxon>
    </lineage>
</organism>
<feature type="domain" description="EamA" evidence="7">
    <location>
        <begin position="150"/>
        <end position="283"/>
    </location>
</feature>
<feature type="transmembrane region" description="Helical" evidence="6">
    <location>
        <begin position="121"/>
        <end position="141"/>
    </location>
</feature>
<feature type="transmembrane region" description="Helical" evidence="6">
    <location>
        <begin position="95"/>
        <end position="114"/>
    </location>
</feature>
<dbReference type="InterPro" id="IPR037185">
    <property type="entry name" value="EmrE-like"/>
</dbReference>
<dbReference type="Proteomes" id="UP000498980">
    <property type="component" value="Unassembled WGS sequence"/>
</dbReference>
<reference evidence="9 11" key="2">
    <citation type="submission" date="2020-07" db="EMBL/GenBank/DDBJ databases">
        <title>Sequencing the genomes of 1000 actinobacteria strains.</title>
        <authorList>
            <person name="Klenk H.-P."/>
        </authorList>
    </citation>
    <scope>NUCLEOTIDE SEQUENCE [LARGE SCALE GENOMIC DNA]</scope>
    <source>
        <strain evidence="9 11">DSM 41455</strain>
    </source>
</reference>
<dbReference type="PANTHER" id="PTHR32322">
    <property type="entry name" value="INNER MEMBRANE TRANSPORTER"/>
    <property type="match status" value="1"/>
</dbReference>
<dbReference type="PANTHER" id="PTHR32322:SF2">
    <property type="entry name" value="EAMA DOMAIN-CONTAINING PROTEIN"/>
    <property type="match status" value="1"/>
</dbReference>
<evidence type="ECO:0000259" key="7">
    <source>
        <dbReference type="Pfam" id="PF00892"/>
    </source>
</evidence>
<feature type="transmembrane region" description="Helical" evidence="6">
    <location>
        <begin position="41"/>
        <end position="57"/>
    </location>
</feature>
<comment type="similarity">
    <text evidence="2">Belongs to the EamA transporter family.</text>
</comment>
<dbReference type="Pfam" id="PF00892">
    <property type="entry name" value="EamA"/>
    <property type="match status" value="2"/>
</dbReference>
<evidence type="ECO:0000256" key="6">
    <source>
        <dbReference type="SAM" id="Phobius"/>
    </source>
</evidence>
<reference evidence="8 10" key="1">
    <citation type="submission" date="2020-05" db="EMBL/GenBank/DDBJ databases">
        <title>Whole genome shotgun sequence of Streptomyces fulvorobeus NBRC 15897.</title>
        <authorList>
            <person name="Komaki H."/>
            <person name="Tamura T."/>
        </authorList>
    </citation>
    <scope>NUCLEOTIDE SEQUENCE [LARGE SCALE GENOMIC DNA]</scope>
    <source>
        <strain evidence="8 10">NBRC 15897</strain>
    </source>
</reference>
<evidence type="ECO:0000256" key="3">
    <source>
        <dbReference type="ARBA" id="ARBA00022692"/>
    </source>
</evidence>
<evidence type="ECO:0000313" key="11">
    <source>
        <dbReference type="Proteomes" id="UP000530403"/>
    </source>
</evidence>
<feature type="transmembrane region" description="Helical" evidence="6">
    <location>
        <begin position="147"/>
        <end position="167"/>
    </location>
</feature>
<dbReference type="GO" id="GO:0016020">
    <property type="term" value="C:membrane"/>
    <property type="evidence" value="ECO:0007669"/>
    <property type="project" value="UniProtKB-SubCell"/>
</dbReference>
<accession>A0A7J0BYB8</accession>
<feature type="domain" description="EamA" evidence="7">
    <location>
        <begin position="10"/>
        <end position="135"/>
    </location>
</feature>
<evidence type="ECO:0000256" key="5">
    <source>
        <dbReference type="ARBA" id="ARBA00023136"/>
    </source>
</evidence>
<evidence type="ECO:0000256" key="4">
    <source>
        <dbReference type="ARBA" id="ARBA00022989"/>
    </source>
</evidence>
<dbReference type="Gene3D" id="1.10.3730.20">
    <property type="match status" value="2"/>
</dbReference>
<proteinExistence type="inferred from homology"/>
<feature type="transmembrane region" description="Helical" evidence="6">
    <location>
        <begin position="242"/>
        <end position="261"/>
    </location>
</feature>
<evidence type="ECO:0000256" key="1">
    <source>
        <dbReference type="ARBA" id="ARBA00004141"/>
    </source>
</evidence>
<evidence type="ECO:0000256" key="2">
    <source>
        <dbReference type="ARBA" id="ARBA00007362"/>
    </source>
</evidence>
<keyword evidence="4 6" id="KW-1133">Transmembrane helix</keyword>
<protein>
    <submittedName>
        <fullName evidence="8 9">Transporter</fullName>
    </submittedName>
</protein>
<dbReference type="InterPro" id="IPR000620">
    <property type="entry name" value="EamA_dom"/>
</dbReference>
<dbReference type="InterPro" id="IPR050638">
    <property type="entry name" value="AA-Vitamin_Transporters"/>
</dbReference>
<comment type="subcellular location">
    <subcellularLocation>
        <location evidence="1">Membrane</location>
        <topology evidence="1">Multi-pass membrane protein</topology>
    </subcellularLocation>
</comment>
<feature type="transmembrane region" description="Helical" evidence="6">
    <location>
        <begin position="267"/>
        <end position="284"/>
    </location>
</feature>
<keyword evidence="10" id="KW-1185">Reference proteome</keyword>
<evidence type="ECO:0000313" key="10">
    <source>
        <dbReference type="Proteomes" id="UP000498980"/>
    </source>
</evidence>
<dbReference type="Proteomes" id="UP000530403">
    <property type="component" value="Unassembled WGS sequence"/>
</dbReference>
<keyword evidence="5 6" id="KW-0472">Membrane</keyword>
<dbReference type="EMBL" id="JACCCF010000001">
    <property type="protein sequence ID" value="NYE39036.1"/>
    <property type="molecule type" value="Genomic_DNA"/>
</dbReference>
<feature type="transmembrane region" description="Helical" evidence="6">
    <location>
        <begin position="179"/>
        <end position="198"/>
    </location>
</feature>
<evidence type="ECO:0000313" key="8">
    <source>
        <dbReference type="EMBL" id="GFM95228.1"/>
    </source>
</evidence>
<feature type="transmembrane region" description="Helical" evidence="6">
    <location>
        <begin position="210"/>
        <end position="230"/>
    </location>
</feature>